<dbReference type="InterPro" id="IPR036465">
    <property type="entry name" value="vWFA_dom_sf"/>
</dbReference>
<dbReference type="Gene3D" id="3.40.50.410">
    <property type="entry name" value="von Willebrand factor, type A domain"/>
    <property type="match status" value="1"/>
</dbReference>
<sequence>MASVKSYEDKGRAYVLAGLSSHSHQRATTRGVKAEPIDDDSVDYETPRMASLISKSQNATNSNSKFAVLVGVRAVPLLNKLDDGDDYQLHIHGRAPIDLVLVLDVTESMMGAELAPLKRVVELGPFNRLSIVAFSNNAQRVFSLNMMSDKVHEDETLALGSLTTSGRTNIVEGLKKGVRILEERKHKIPVATFMLLSDGRDSYNNNLVPHNGKSINLHFLSSRPFTWFKRLWLGGLAVFSVWWLSKFSLA</sequence>
<dbReference type="InterPro" id="IPR002035">
    <property type="entry name" value="VWF_A"/>
</dbReference>
<dbReference type="EMBL" id="JAVXUP010000716">
    <property type="protein sequence ID" value="KAK3022360.1"/>
    <property type="molecule type" value="Genomic_DNA"/>
</dbReference>
<proteinExistence type="predicted"/>
<dbReference type="SUPFAM" id="SSF53300">
    <property type="entry name" value="vWA-like"/>
    <property type="match status" value="1"/>
</dbReference>
<feature type="domain" description="VWA-Hint protein Vwaint" evidence="2">
    <location>
        <begin position="1"/>
        <end position="57"/>
    </location>
</feature>
<gene>
    <name evidence="3" type="ORF">RJ639_045311</name>
</gene>
<evidence type="ECO:0000259" key="2">
    <source>
        <dbReference type="Pfam" id="PF14624"/>
    </source>
</evidence>
<protein>
    <recommendedName>
        <fullName evidence="5">VWFA domain-containing protein</fullName>
    </recommendedName>
</protein>
<dbReference type="Pfam" id="PF14624">
    <property type="entry name" value="Vwaint"/>
    <property type="match status" value="1"/>
</dbReference>
<evidence type="ECO:0000313" key="4">
    <source>
        <dbReference type="Proteomes" id="UP001188597"/>
    </source>
</evidence>
<evidence type="ECO:0008006" key="5">
    <source>
        <dbReference type="Google" id="ProtNLM"/>
    </source>
</evidence>
<dbReference type="InterPro" id="IPR051266">
    <property type="entry name" value="CLCR"/>
</dbReference>
<evidence type="ECO:0000259" key="1">
    <source>
        <dbReference type="Pfam" id="PF13519"/>
    </source>
</evidence>
<accession>A0AA88W9Z3</accession>
<name>A0AA88W9Z3_9ASTE</name>
<dbReference type="PANTHER" id="PTHR10579">
    <property type="entry name" value="CALCIUM-ACTIVATED CHLORIDE CHANNEL REGULATOR"/>
    <property type="match status" value="1"/>
</dbReference>
<dbReference type="AlphaFoldDB" id="A0AA88W9Z3"/>
<feature type="domain" description="VWFA" evidence="1">
    <location>
        <begin position="99"/>
        <end position="199"/>
    </location>
</feature>
<dbReference type="Proteomes" id="UP001188597">
    <property type="component" value="Unassembled WGS sequence"/>
</dbReference>
<organism evidence="3 4">
    <name type="scientific">Escallonia herrerae</name>
    <dbReference type="NCBI Taxonomy" id="1293975"/>
    <lineage>
        <taxon>Eukaryota</taxon>
        <taxon>Viridiplantae</taxon>
        <taxon>Streptophyta</taxon>
        <taxon>Embryophyta</taxon>
        <taxon>Tracheophyta</taxon>
        <taxon>Spermatophyta</taxon>
        <taxon>Magnoliopsida</taxon>
        <taxon>eudicotyledons</taxon>
        <taxon>Gunneridae</taxon>
        <taxon>Pentapetalae</taxon>
        <taxon>asterids</taxon>
        <taxon>campanulids</taxon>
        <taxon>Escalloniales</taxon>
        <taxon>Escalloniaceae</taxon>
        <taxon>Escallonia</taxon>
    </lineage>
</organism>
<evidence type="ECO:0000313" key="3">
    <source>
        <dbReference type="EMBL" id="KAK3022360.1"/>
    </source>
</evidence>
<dbReference type="InterPro" id="IPR032838">
    <property type="entry name" value="Vwaint_dom"/>
</dbReference>
<dbReference type="PANTHER" id="PTHR10579:SF146">
    <property type="entry name" value="RING-TYPE DOMAIN-CONTAINING PROTEIN"/>
    <property type="match status" value="1"/>
</dbReference>
<comment type="caution">
    <text evidence="3">The sequence shown here is derived from an EMBL/GenBank/DDBJ whole genome shotgun (WGS) entry which is preliminary data.</text>
</comment>
<keyword evidence="4" id="KW-1185">Reference proteome</keyword>
<dbReference type="Pfam" id="PF13519">
    <property type="entry name" value="VWA_2"/>
    <property type="match status" value="1"/>
</dbReference>
<reference evidence="3" key="1">
    <citation type="submission" date="2022-12" db="EMBL/GenBank/DDBJ databases">
        <title>Draft genome assemblies for two species of Escallonia (Escalloniales).</title>
        <authorList>
            <person name="Chanderbali A."/>
            <person name="Dervinis C."/>
            <person name="Anghel I."/>
            <person name="Soltis D."/>
            <person name="Soltis P."/>
            <person name="Zapata F."/>
        </authorList>
    </citation>
    <scope>NUCLEOTIDE SEQUENCE</scope>
    <source>
        <strain evidence="3">UCBG64.0493</strain>
        <tissue evidence="3">Leaf</tissue>
    </source>
</reference>